<gene>
    <name evidence="1" type="ORF">OBRU01_03910</name>
</gene>
<comment type="caution">
    <text evidence="1">The sequence shown here is derived from an EMBL/GenBank/DDBJ whole genome shotgun (WGS) entry which is preliminary data.</text>
</comment>
<accession>A0A0L7LKT8</accession>
<evidence type="ECO:0000313" key="1">
    <source>
        <dbReference type="EMBL" id="KOB75984.1"/>
    </source>
</evidence>
<dbReference type="GO" id="GO:0005634">
    <property type="term" value="C:nucleus"/>
    <property type="evidence" value="ECO:0007669"/>
    <property type="project" value="TreeGrafter"/>
</dbReference>
<organism evidence="1 2">
    <name type="scientific">Operophtera brumata</name>
    <name type="common">Winter moth</name>
    <name type="synonym">Phalaena brumata</name>
    <dbReference type="NCBI Taxonomy" id="104452"/>
    <lineage>
        <taxon>Eukaryota</taxon>
        <taxon>Metazoa</taxon>
        <taxon>Ecdysozoa</taxon>
        <taxon>Arthropoda</taxon>
        <taxon>Hexapoda</taxon>
        <taxon>Insecta</taxon>
        <taxon>Pterygota</taxon>
        <taxon>Neoptera</taxon>
        <taxon>Endopterygota</taxon>
        <taxon>Lepidoptera</taxon>
        <taxon>Glossata</taxon>
        <taxon>Ditrysia</taxon>
        <taxon>Geometroidea</taxon>
        <taxon>Geometridae</taxon>
        <taxon>Larentiinae</taxon>
        <taxon>Operophtera</taxon>
    </lineage>
</organism>
<proteinExistence type="predicted"/>
<sequence length="285" mass="29608">MSLNTAHADHGVLIHAGETILLFSDNVTVEFYGNETQEFKGSKVAVEQPMFSANFIKGKVRAQPNGNFIGEVKFKLTFKSGGAIQYGQAMLQAARLASRHMHAGDSPPPYAPPSGPWYAAAPPAYAPPPQGYYGWVPPYAEFPDQPPPNSVFVSPNPPPYPGVAGATYPAGGQFSGAGTTSPTGGNTGYPGAASAPGYPGGFAGGAPPGYPGGMPPGYPGAMPPGYPGGFAPPGATAGMSSNGSTADLPRVYIQERKLMHCPHFHMTPPMPQLETELAKEHITNP</sequence>
<dbReference type="AlphaFoldDB" id="A0A0L7LKT8"/>
<dbReference type="Proteomes" id="UP000037510">
    <property type="component" value="Unassembled WGS sequence"/>
</dbReference>
<dbReference type="InterPro" id="IPR044852">
    <property type="entry name" value="WBP2-like"/>
</dbReference>
<dbReference type="STRING" id="104452.A0A0L7LKT8"/>
<dbReference type="SUPFAM" id="SSF50729">
    <property type="entry name" value="PH domain-like"/>
    <property type="match status" value="1"/>
</dbReference>
<dbReference type="PANTHER" id="PTHR31606:SF1">
    <property type="entry name" value="WW DOMAIN BINDING PROTEIN 2, ISOFORM E"/>
    <property type="match status" value="1"/>
</dbReference>
<evidence type="ECO:0000313" key="2">
    <source>
        <dbReference type="Proteomes" id="UP000037510"/>
    </source>
</evidence>
<dbReference type="GO" id="GO:0003713">
    <property type="term" value="F:transcription coactivator activity"/>
    <property type="evidence" value="ECO:0007669"/>
    <property type="project" value="InterPro"/>
</dbReference>
<dbReference type="GO" id="GO:0031490">
    <property type="term" value="F:chromatin DNA binding"/>
    <property type="evidence" value="ECO:0007669"/>
    <property type="project" value="TreeGrafter"/>
</dbReference>
<name>A0A0L7LKT8_OPEBR</name>
<dbReference type="PANTHER" id="PTHR31606">
    <property type="entry name" value="WW DOMAIN BINDING PROTEIN 2, ISOFORM E"/>
    <property type="match status" value="1"/>
</dbReference>
<dbReference type="EMBL" id="JTDY01000759">
    <property type="protein sequence ID" value="KOB75984.1"/>
    <property type="molecule type" value="Genomic_DNA"/>
</dbReference>
<protein>
    <submittedName>
        <fullName evidence="1">Putative WW domain-binding protein</fullName>
    </submittedName>
</protein>
<reference evidence="1 2" key="1">
    <citation type="journal article" date="2015" name="Genome Biol. Evol.">
        <title>The genome of winter moth (Operophtera brumata) provides a genomic perspective on sexual dimorphism and phenology.</title>
        <authorList>
            <person name="Derks M.F."/>
            <person name="Smit S."/>
            <person name="Salis L."/>
            <person name="Schijlen E."/>
            <person name="Bossers A."/>
            <person name="Mateman C."/>
            <person name="Pijl A.S."/>
            <person name="de Ridder D."/>
            <person name="Groenen M.A."/>
            <person name="Visser M.E."/>
            <person name="Megens H.J."/>
        </authorList>
    </citation>
    <scope>NUCLEOTIDE SEQUENCE [LARGE SCALE GENOMIC DNA]</scope>
    <source>
        <strain evidence="1">WM2013NL</strain>
        <tissue evidence="1">Head and thorax</tissue>
    </source>
</reference>
<keyword evidence="2" id="KW-1185">Reference proteome</keyword>